<organism evidence="11 12">
    <name type="scientific">Carboxydocella sporoproducens DSM 16521</name>
    <dbReference type="NCBI Taxonomy" id="1121270"/>
    <lineage>
        <taxon>Bacteria</taxon>
        <taxon>Bacillati</taxon>
        <taxon>Bacillota</taxon>
        <taxon>Clostridia</taxon>
        <taxon>Eubacteriales</taxon>
        <taxon>Clostridiales Family XVI. Incertae Sedis</taxon>
        <taxon>Carboxydocella</taxon>
    </lineage>
</organism>
<dbReference type="NCBIfam" id="TIGR01400">
    <property type="entry name" value="fliR"/>
    <property type="match status" value="1"/>
</dbReference>
<dbReference type="GO" id="GO:0009425">
    <property type="term" value="C:bacterial-type flagellum basal body"/>
    <property type="evidence" value="ECO:0007669"/>
    <property type="project" value="UniProtKB-SubCell"/>
</dbReference>
<keyword evidence="11" id="KW-0282">Flagellum</keyword>
<sequence length="257" mass="28382">MQELLLIEQKLPVFLLAFFRIGGLMVIAPVFSARVLPQQLRIAIALILAVLVTISLPPQQLPAFTNIYGFVWLALNEFTFGLALGFVIYLVFAAISLAGEMIDLQIGLSMATLVDPTFGQAMPLIGNFKNMLAVLIFLLTDSHHLLVMTLIKSFTLLKPGQPWLEMGVSTLVFNWFPFTVITGLQIALPVVGVLLVVDIALGILARTVPQMNIFVVGLPLKIFIGLIFLMLSLPLYVKILNQVFWQGFDLLATFMHG</sequence>
<keyword evidence="6 10" id="KW-1133">Transmembrane helix</keyword>
<keyword evidence="8 10" id="KW-0975">Bacterial flagellum</keyword>
<accession>A0A1T4P972</accession>
<dbReference type="OrthoDB" id="9807748at2"/>
<gene>
    <name evidence="11" type="ORF">SAMN02745885_01196</name>
</gene>
<evidence type="ECO:0000313" key="11">
    <source>
        <dbReference type="EMBL" id="SJZ88120.1"/>
    </source>
</evidence>
<reference evidence="12" key="1">
    <citation type="submission" date="2017-02" db="EMBL/GenBank/DDBJ databases">
        <authorList>
            <person name="Varghese N."/>
            <person name="Submissions S."/>
        </authorList>
    </citation>
    <scope>NUCLEOTIDE SEQUENCE [LARGE SCALE GENOMIC DNA]</scope>
    <source>
        <strain evidence="12">DSM 16521</strain>
    </source>
</reference>
<dbReference type="GO" id="GO:0044780">
    <property type="term" value="P:bacterial-type flagellum assembly"/>
    <property type="evidence" value="ECO:0007669"/>
    <property type="project" value="UniProtKB-UniRule"/>
</dbReference>
<dbReference type="InterPro" id="IPR002010">
    <property type="entry name" value="T3SS_IM_R"/>
</dbReference>
<keyword evidence="11" id="KW-0966">Cell projection</keyword>
<comment type="subcellular location">
    <subcellularLocation>
        <location evidence="10">Cell membrane</location>
        <topology evidence="10">Multi-pass membrane protein</topology>
    </subcellularLocation>
    <subcellularLocation>
        <location evidence="10">Bacterial flagellum basal body</location>
    </subcellularLocation>
</comment>
<name>A0A1T4P972_9FIRM</name>
<dbReference type="GO" id="GO:0005886">
    <property type="term" value="C:plasma membrane"/>
    <property type="evidence" value="ECO:0007669"/>
    <property type="project" value="UniProtKB-SubCell"/>
</dbReference>
<feature type="transmembrane region" description="Helical" evidence="10">
    <location>
        <begin position="78"/>
        <end position="99"/>
    </location>
</feature>
<evidence type="ECO:0000256" key="7">
    <source>
        <dbReference type="ARBA" id="ARBA00023136"/>
    </source>
</evidence>
<evidence type="ECO:0000256" key="6">
    <source>
        <dbReference type="ARBA" id="ARBA00022989"/>
    </source>
</evidence>
<feature type="transmembrane region" description="Helical" evidence="10">
    <location>
        <begin position="12"/>
        <end position="33"/>
    </location>
</feature>
<dbReference type="RefSeq" id="WP_078665278.1">
    <property type="nucleotide sequence ID" value="NZ_FUXM01000010.1"/>
</dbReference>
<evidence type="ECO:0000256" key="1">
    <source>
        <dbReference type="ARBA" id="ARBA00002578"/>
    </source>
</evidence>
<evidence type="ECO:0000256" key="10">
    <source>
        <dbReference type="RuleBase" id="RU362071"/>
    </source>
</evidence>
<dbReference type="InterPro" id="IPR006303">
    <property type="entry name" value="FliR"/>
</dbReference>
<comment type="similarity">
    <text evidence="2 10">Belongs to the FliR/MopE/SpaR family.</text>
</comment>
<dbReference type="PRINTS" id="PR00953">
    <property type="entry name" value="TYPE3IMRPROT"/>
</dbReference>
<evidence type="ECO:0000256" key="9">
    <source>
        <dbReference type="NCBIfam" id="TIGR01400"/>
    </source>
</evidence>
<proteinExistence type="inferred from homology"/>
<dbReference type="PANTHER" id="PTHR30065">
    <property type="entry name" value="FLAGELLAR BIOSYNTHETIC PROTEIN FLIR"/>
    <property type="match status" value="1"/>
</dbReference>
<evidence type="ECO:0000313" key="12">
    <source>
        <dbReference type="Proteomes" id="UP000189933"/>
    </source>
</evidence>
<keyword evidence="12" id="KW-1185">Reference proteome</keyword>
<feature type="transmembrane region" description="Helical" evidence="10">
    <location>
        <begin position="213"/>
        <end position="237"/>
    </location>
</feature>
<keyword evidence="7 10" id="KW-0472">Membrane</keyword>
<dbReference type="EMBL" id="FUXM01000010">
    <property type="protein sequence ID" value="SJZ88120.1"/>
    <property type="molecule type" value="Genomic_DNA"/>
</dbReference>
<keyword evidence="4 10" id="KW-1003">Cell membrane</keyword>
<dbReference type="Proteomes" id="UP000189933">
    <property type="component" value="Unassembled WGS sequence"/>
</dbReference>
<dbReference type="Pfam" id="PF01311">
    <property type="entry name" value="Bac_export_1"/>
    <property type="match status" value="1"/>
</dbReference>
<dbReference type="PANTHER" id="PTHR30065:SF1">
    <property type="entry name" value="SURFACE PRESENTATION OF ANTIGENS PROTEIN SPAR"/>
    <property type="match status" value="1"/>
</dbReference>
<keyword evidence="11" id="KW-0969">Cilium</keyword>
<dbReference type="AlphaFoldDB" id="A0A1T4P972"/>
<evidence type="ECO:0000256" key="5">
    <source>
        <dbReference type="ARBA" id="ARBA00022692"/>
    </source>
</evidence>
<evidence type="ECO:0000256" key="2">
    <source>
        <dbReference type="ARBA" id="ARBA00009772"/>
    </source>
</evidence>
<feature type="transmembrane region" description="Helical" evidence="10">
    <location>
        <begin position="40"/>
        <end position="58"/>
    </location>
</feature>
<feature type="transmembrane region" description="Helical" evidence="10">
    <location>
        <begin position="175"/>
        <end position="201"/>
    </location>
</feature>
<evidence type="ECO:0000256" key="8">
    <source>
        <dbReference type="ARBA" id="ARBA00023143"/>
    </source>
</evidence>
<protein>
    <recommendedName>
        <fullName evidence="3 9">Flagellar biosynthetic protein FliR</fullName>
    </recommendedName>
</protein>
<evidence type="ECO:0000256" key="3">
    <source>
        <dbReference type="ARBA" id="ARBA00021717"/>
    </source>
</evidence>
<dbReference type="GO" id="GO:0006605">
    <property type="term" value="P:protein targeting"/>
    <property type="evidence" value="ECO:0007669"/>
    <property type="project" value="UniProtKB-UniRule"/>
</dbReference>
<comment type="function">
    <text evidence="1 10">Role in flagellar biosynthesis.</text>
</comment>
<evidence type="ECO:0000256" key="4">
    <source>
        <dbReference type="ARBA" id="ARBA00022475"/>
    </source>
</evidence>
<keyword evidence="5 10" id="KW-0812">Transmembrane</keyword>